<reference evidence="2" key="1">
    <citation type="submission" date="2011-12" db="EMBL/GenBank/DDBJ databases">
        <title>Complete sequence of Clostridium clariflavum DSM 19732.</title>
        <authorList>
            <consortium name="US DOE Joint Genome Institute"/>
            <person name="Lucas S."/>
            <person name="Han J."/>
            <person name="Lapidus A."/>
            <person name="Cheng J.-F."/>
            <person name="Goodwin L."/>
            <person name="Pitluck S."/>
            <person name="Peters L."/>
            <person name="Teshima H."/>
            <person name="Detter J.C."/>
            <person name="Han C."/>
            <person name="Tapia R."/>
            <person name="Land M."/>
            <person name="Hauser L."/>
            <person name="Kyrpides N."/>
            <person name="Ivanova N."/>
            <person name="Pagani I."/>
            <person name="Kitzmiller T."/>
            <person name="Lynd L."/>
            <person name="Izquierdo J."/>
            <person name="Woyke T."/>
        </authorList>
    </citation>
    <scope>NUCLEOTIDE SEQUENCE [LARGE SCALE GENOMIC DNA]</scope>
    <source>
        <strain evidence="2">DSM 19732 / NBRC 101661 / EBR45</strain>
    </source>
</reference>
<organism evidence="1 2">
    <name type="scientific">Acetivibrio clariflavus (strain DSM 19732 / NBRC 101661 / EBR45)</name>
    <name type="common">Clostridium clariflavum</name>
    <dbReference type="NCBI Taxonomy" id="720554"/>
    <lineage>
        <taxon>Bacteria</taxon>
        <taxon>Bacillati</taxon>
        <taxon>Bacillota</taxon>
        <taxon>Clostridia</taxon>
        <taxon>Eubacteriales</taxon>
        <taxon>Oscillospiraceae</taxon>
        <taxon>Acetivibrio</taxon>
    </lineage>
</organism>
<dbReference type="KEGG" id="ccl:Clocl_2623"/>
<protein>
    <recommendedName>
        <fullName evidence="3">DUF5050 domain-containing protein</fullName>
    </recommendedName>
</protein>
<dbReference type="HOGENOM" id="CLU_2599814_0_0_9"/>
<dbReference type="EMBL" id="CP003065">
    <property type="protein sequence ID" value="AEV69189.1"/>
    <property type="molecule type" value="Genomic_DNA"/>
</dbReference>
<accession>G8M1H4</accession>
<keyword evidence="2" id="KW-1185">Reference proteome</keyword>
<dbReference type="SUPFAM" id="SSF69304">
    <property type="entry name" value="Tricorn protease N-terminal domain"/>
    <property type="match status" value="1"/>
</dbReference>
<dbReference type="RefSeq" id="WP_014255750.1">
    <property type="nucleotide sequence ID" value="NC_016627.1"/>
</dbReference>
<evidence type="ECO:0000313" key="1">
    <source>
        <dbReference type="EMBL" id="AEV69189.1"/>
    </source>
</evidence>
<sequence length="79" mass="9259">MPNNRVTFGTRLNVKGDLRMSNDSYSLYRMDFDGNEIVRFSKTINILEIKVIGQYVFFITKDGSLYKIDIWNGKECRIV</sequence>
<evidence type="ECO:0008006" key="3">
    <source>
        <dbReference type="Google" id="ProtNLM"/>
    </source>
</evidence>
<dbReference type="AlphaFoldDB" id="G8M1H4"/>
<name>G8M1H4_ACECE</name>
<proteinExistence type="predicted"/>
<gene>
    <name evidence="1" type="ordered locus">Clocl_2623</name>
</gene>
<evidence type="ECO:0000313" key="2">
    <source>
        <dbReference type="Proteomes" id="UP000005435"/>
    </source>
</evidence>
<dbReference type="Proteomes" id="UP000005435">
    <property type="component" value="Chromosome"/>
</dbReference>
<reference evidence="1 2" key="2">
    <citation type="journal article" date="2012" name="Stand. Genomic Sci.">
        <title>Complete Genome Sequence of Clostridium clariflavum DSM 19732.</title>
        <authorList>
            <person name="Izquierdo J.A."/>
            <person name="Goodwin L."/>
            <person name="Davenport K.W."/>
            <person name="Teshima H."/>
            <person name="Bruce D."/>
            <person name="Detter C."/>
            <person name="Tapia R."/>
            <person name="Han S."/>
            <person name="Land M."/>
            <person name="Hauser L."/>
            <person name="Jeffries C.D."/>
            <person name="Han J."/>
            <person name="Pitluck S."/>
            <person name="Nolan M."/>
            <person name="Chen A."/>
            <person name="Huntemann M."/>
            <person name="Mavromatis K."/>
            <person name="Mikhailova N."/>
            <person name="Liolios K."/>
            <person name="Woyke T."/>
            <person name="Lynd L.R."/>
        </authorList>
    </citation>
    <scope>NUCLEOTIDE SEQUENCE [LARGE SCALE GENOMIC DNA]</scope>
    <source>
        <strain evidence="2">DSM 19732 / NBRC 101661 / EBR45</strain>
    </source>
</reference>